<dbReference type="RefSeq" id="WP_007104651.1">
    <property type="nucleotide sequence ID" value="NZ_BAER01000044.1"/>
</dbReference>
<keyword evidence="1" id="KW-1133">Transmembrane helix</keyword>
<dbReference type="AlphaFoldDB" id="K6Z9S1"/>
<gene>
    <name evidence="2" type="ORF">GPLA_1959</name>
</gene>
<feature type="transmembrane region" description="Helical" evidence="1">
    <location>
        <begin position="67"/>
        <end position="87"/>
    </location>
</feature>
<dbReference type="Proteomes" id="UP000006322">
    <property type="component" value="Unassembled WGS sequence"/>
</dbReference>
<feature type="transmembrane region" description="Helical" evidence="1">
    <location>
        <begin position="93"/>
        <end position="111"/>
    </location>
</feature>
<organism evidence="2 3">
    <name type="scientific">Paraglaciecola polaris LMG 21857</name>
    <dbReference type="NCBI Taxonomy" id="1129793"/>
    <lineage>
        <taxon>Bacteria</taxon>
        <taxon>Pseudomonadati</taxon>
        <taxon>Pseudomonadota</taxon>
        <taxon>Gammaproteobacteria</taxon>
        <taxon>Alteromonadales</taxon>
        <taxon>Alteromonadaceae</taxon>
        <taxon>Paraglaciecola</taxon>
    </lineage>
</organism>
<protein>
    <submittedName>
        <fullName evidence="2">Uncharacterized protein</fullName>
    </submittedName>
</protein>
<keyword evidence="1" id="KW-0812">Transmembrane</keyword>
<evidence type="ECO:0000313" key="2">
    <source>
        <dbReference type="EMBL" id="GAC32866.1"/>
    </source>
</evidence>
<dbReference type="STRING" id="1129793.GPLA_1959"/>
<keyword evidence="3" id="KW-1185">Reference proteome</keyword>
<reference evidence="3" key="1">
    <citation type="journal article" date="2014" name="Environ. Microbiol.">
        <title>Comparative genomics of the marine bacterial genus Glaciecola reveals the high degree of genomic diversity and genomic characteristic for cold adaptation.</title>
        <authorList>
            <person name="Qin Q.L."/>
            <person name="Xie B.B."/>
            <person name="Yu Y."/>
            <person name="Shu Y.L."/>
            <person name="Rong J.C."/>
            <person name="Zhang Y.J."/>
            <person name="Zhao D.L."/>
            <person name="Chen X.L."/>
            <person name="Zhang X.Y."/>
            <person name="Chen B."/>
            <person name="Zhou B.C."/>
            <person name="Zhang Y.Z."/>
        </authorList>
    </citation>
    <scope>NUCLEOTIDE SEQUENCE [LARGE SCALE GENOMIC DNA]</scope>
    <source>
        <strain evidence="3">LMG 21857</strain>
    </source>
</reference>
<evidence type="ECO:0000256" key="1">
    <source>
        <dbReference type="SAM" id="Phobius"/>
    </source>
</evidence>
<name>K6Z9S1_9ALTE</name>
<sequence>MSNEIRGKVSATYSNEFTAKTALDAVKTRSGIDTHDIFLVAPHDNEFDNSLESDDKQVGFFMLKTHLLSATIGVILGLISAGVLAFYGPAYTQSSPVLTAIALSILGFFVGPTDRRFSVS</sequence>
<accession>K6Z9S1</accession>
<evidence type="ECO:0000313" key="3">
    <source>
        <dbReference type="Proteomes" id="UP000006322"/>
    </source>
</evidence>
<comment type="caution">
    <text evidence="2">The sequence shown here is derived from an EMBL/GenBank/DDBJ whole genome shotgun (WGS) entry which is preliminary data.</text>
</comment>
<keyword evidence="1" id="KW-0472">Membrane</keyword>
<proteinExistence type="predicted"/>
<dbReference type="EMBL" id="BAER01000044">
    <property type="protein sequence ID" value="GAC32866.1"/>
    <property type="molecule type" value="Genomic_DNA"/>
</dbReference>